<dbReference type="AlphaFoldDB" id="A0A1N7EMU1"/>
<dbReference type="GeneID" id="30957315"/>
<dbReference type="Proteomes" id="UP000187321">
    <property type="component" value="Chromosome"/>
</dbReference>
<evidence type="ECO:0000256" key="2">
    <source>
        <dbReference type="SAM" id="Phobius"/>
    </source>
</evidence>
<keyword evidence="2" id="KW-0812">Transmembrane</keyword>
<keyword evidence="6" id="KW-1185">Reference proteome</keyword>
<dbReference type="EMBL" id="FTNP01000004">
    <property type="protein sequence ID" value="SIR89390.1"/>
    <property type="molecule type" value="Genomic_DNA"/>
</dbReference>
<protein>
    <submittedName>
        <fullName evidence="5">PH domain-containing protein</fullName>
    </submittedName>
</protein>
<evidence type="ECO:0000313" key="4">
    <source>
        <dbReference type="EMBL" id="APX97852.1"/>
    </source>
</evidence>
<sequence>MSGQHGKGREQVGGTEMRYDESDGGERESARQTRSARTEMALLEDETVLVDAQPTWWAWAGHLAVGAVIALVGIVLGDGIAVLSVLASVAIAGYVWYRRSRVHYLITDRRIIVVAGFAARTTTETWMEDVRSMQTKASAFGRHQGYGTITVSHAVVPQRFTRTSGLRLPGVPEYEHVAETIRRRQSERKAVEY</sequence>
<evidence type="ECO:0000259" key="3">
    <source>
        <dbReference type="Pfam" id="PF03703"/>
    </source>
</evidence>
<dbReference type="STRING" id="588898.BB347_15190"/>
<accession>A0A1N7EMU1</accession>
<evidence type="ECO:0000313" key="7">
    <source>
        <dbReference type="Proteomes" id="UP000187321"/>
    </source>
</evidence>
<feature type="region of interest" description="Disordered" evidence="1">
    <location>
        <begin position="1"/>
        <end position="36"/>
    </location>
</feature>
<dbReference type="RefSeq" id="WP_076582632.1">
    <property type="nucleotide sequence ID" value="NZ_CP019327.1"/>
</dbReference>
<dbReference type="KEGG" id="hda:BB347_15190"/>
<keyword evidence="2" id="KW-1133">Transmembrane helix</keyword>
<dbReference type="EMBL" id="CP019327">
    <property type="protein sequence ID" value="APX97852.1"/>
    <property type="molecule type" value="Genomic_DNA"/>
</dbReference>
<name>A0A1N7EMU1_9EURY</name>
<dbReference type="Pfam" id="PF03703">
    <property type="entry name" value="bPH_2"/>
    <property type="match status" value="1"/>
</dbReference>
<keyword evidence="2" id="KW-0472">Membrane</keyword>
<evidence type="ECO:0000313" key="5">
    <source>
        <dbReference type="EMBL" id="SIR89390.1"/>
    </source>
</evidence>
<dbReference type="InterPro" id="IPR005182">
    <property type="entry name" value="YdbS-like_PH"/>
</dbReference>
<feature type="domain" description="YdbS-like PH" evidence="3">
    <location>
        <begin position="101"/>
        <end position="180"/>
    </location>
</feature>
<feature type="compositionally biased region" description="Basic and acidic residues" evidence="1">
    <location>
        <begin position="17"/>
        <end position="31"/>
    </location>
</feature>
<evidence type="ECO:0000313" key="6">
    <source>
        <dbReference type="Proteomes" id="UP000185687"/>
    </source>
</evidence>
<organism evidence="5 6">
    <name type="scientific">Natronorubrum daqingense</name>
    <dbReference type="NCBI Taxonomy" id="588898"/>
    <lineage>
        <taxon>Archaea</taxon>
        <taxon>Methanobacteriati</taxon>
        <taxon>Methanobacteriota</taxon>
        <taxon>Stenosarchaea group</taxon>
        <taxon>Halobacteria</taxon>
        <taxon>Halobacteriales</taxon>
        <taxon>Natrialbaceae</taxon>
        <taxon>Natronorubrum</taxon>
    </lineage>
</organism>
<feature type="transmembrane region" description="Helical" evidence="2">
    <location>
        <begin position="56"/>
        <end position="74"/>
    </location>
</feature>
<reference evidence="4 7" key="1">
    <citation type="submission" date="2017-01" db="EMBL/GenBank/DDBJ databases">
        <title>Complete genome sequence of Haloterrigena daqingensis type strain (JX313T).</title>
        <authorList>
            <person name="Shuang W."/>
        </authorList>
    </citation>
    <scope>NUCLEOTIDE SEQUENCE [LARGE SCALE GENOMIC DNA]</scope>
    <source>
        <strain evidence="4 7">JX313</strain>
    </source>
</reference>
<feature type="transmembrane region" description="Helical" evidence="2">
    <location>
        <begin position="80"/>
        <end position="97"/>
    </location>
</feature>
<proteinExistence type="predicted"/>
<reference evidence="5 6" key="2">
    <citation type="submission" date="2017-01" db="EMBL/GenBank/DDBJ databases">
        <authorList>
            <person name="Mah S.A."/>
            <person name="Swanson W.J."/>
            <person name="Moy G.W."/>
            <person name="Vacquier V.D."/>
        </authorList>
    </citation>
    <scope>NUCLEOTIDE SEQUENCE [LARGE SCALE GENOMIC DNA]</scope>
    <source>
        <strain evidence="5 6">CGMCC 1.8909</strain>
    </source>
</reference>
<evidence type="ECO:0000256" key="1">
    <source>
        <dbReference type="SAM" id="MobiDB-lite"/>
    </source>
</evidence>
<dbReference type="Proteomes" id="UP000185687">
    <property type="component" value="Unassembled WGS sequence"/>
</dbReference>
<gene>
    <name evidence="4" type="ORF">BB347_15190</name>
    <name evidence="5" type="ORF">SAMN05421809_2715</name>
</gene>